<comment type="subunit">
    <text evidence="4">Homodimer.</text>
</comment>
<keyword evidence="4" id="KW-0274">FAD</keyword>
<organism evidence="6 7">
    <name type="scientific">Heliophilum fasciatum</name>
    <dbReference type="NCBI Taxonomy" id="35700"/>
    <lineage>
        <taxon>Bacteria</taxon>
        <taxon>Bacillati</taxon>
        <taxon>Bacillota</taxon>
        <taxon>Clostridia</taxon>
        <taxon>Eubacteriales</taxon>
        <taxon>Heliobacteriaceae</taxon>
        <taxon>Heliophilum</taxon>
    </lineage>
</organism>
<dbReference type="SUPFAM" id="SSF51735">
    <property type="entry name" value="NAD(P)-binding Rossmann-fold domains"/>
    <property type="match status" value="1"/>
</dbReference>
<dbReference type="AlphaFoldDB" id="A0A4V2SW31"/>
<evidence type="ECO:0000256" key="2">
    <source>
        <dbReference type="ARBA" id="ARBA00022630"/>
    </source>
</evidence>
<evidence type="ECO:0000313" key="6">
    <source>
        <dbReference type="EMBL" id="TCP60786.1"/>
    </source>
</evidence>
<comment type="caution">
    <text evidence="6">The sequence shown here is derived from an EMBL/GenBank/DDBJ whole genome shotgun (WGS) entry which is preliminary data.</text>
</comment>
<keyword evidence="7" id="KW-1185">Reference proteome</keyword>
<dbReference type="SMART" id="SM00881">
    <property type="entry name" value="CoA_binding"/>
    <property type="match status" value="1"/>
</dbReference>
<dbReference type="InterPro" id="IPR023753">
    <property type="entry name" value="FAD/NAD-binding_dom"/>
</dbReference>
<sequence>MIDFAGIATVAIVGISDKPERASYQVAKYLKSQGMRVIPVNPMIEQWCGDVCYPDVASIPASIALDGVDVFRKSSEVPPVVEQAIARGVSFLWLQEQVVHEEAAAAATAAGLQVVMDRCMKKEYAAWLEREQPDIYDLLIIGAGPAGMTAALYGARAGMRTAVMEGVMPGGQAANTAILENYPGFVEPVEGPELMLRFLSQAQRFGAIYLSEEAACVRLTGHLKRVISQQQTRYGRTVIIATGAKPATLGIPGEDRYYGQGVSYCATCDGALYRDKKVVVAGGGNSAVEEALFLTKFAREVVLIHRRDQLRATQVIQDRAMESEKLSIRWNTVLEAIEGDTLVRRVRTKHVQTGETGEIDCDGVFIFIGQRPELEFIAEDIATTEEGFMVTDGQLGIGIPGVFACGDVRDTPLRQIATAVGDGALAATMAEKYLAAQRG</sequence>
<dbReference type="InterPro" id="IPR036291">
    <property type="entry name" value="NAD(P)-bd_dom_sf"/>
</dbReference>
<dbReference type="NCBIfam" id="TIGR01292">
    <property type="entry name" value="TRX_reduct"/>
    <property type="match status" value="1"/>
</dbReference>
<feature type="domain" description="CoA-binding" evidence="5">
    <location>
        <begin position="3"/>
        <end position="98"/>
    </location>
</feature>
<dbReference type="Pfam" id="PF13380">
    <property type="entry name" value="CoA_binding_2"/>
    <property type="match status" value="1"/>
</dbReference>
<dbReference type="GO" id="GO:0019430">
    <property type="term" value="P:removal of superoxide radicals"/>
    <property type="evidence" value="ECO:0007669"/>
    <property type="project" value="UniProtKB-UniRule"/>
</dbReference>
<accession>A0A4V2SW31</accession>
<name>A0A4V2SW31_9FIRM</name>
<dbReference type="InterPro" id="IPR036188">
    <property type="entry name" value="FAD/NAD-bd_sf"/>
</dbReference>
<dbReference type="InterPro" id="IPR003781">
    <property type="entry name" value="CoA-bd"/>
</dbReference>
<dbReference type="InterPro" id="IPR005982">
    <property type="entry name" value="Thioredox_Rdtase"/>
</dbReference>
<dbReference type="EMBL" id="SLXT01000034">
    <property type="protein sequence ID" value="TCP60786.1"/>
    <property type="molecule type" value="Genomic_DNA"/>
</dbReference>
<keyword evidence="2 4" id="KW-0285">Flavoprotein</keyword>
<reference evidence="6 7" key="1">
    <citation type="submission" date="2019-03" db="EMBL/GenBank/DDBJ databases">
        <title>Genomic Encyclopedia of Type Strains, Phase IV (KMG-IV): sequencing the most valuable type-strain genomes for metagenomic binning, comparative biology and taxonomic classification.</title>
        <authorList>
            <person name="Goeker M."/>
        </authorList>
    </citation>
    <scope>NUCLEOTIDE SEQUENCE [LARGE SCALE GENOMIC DNA]</scope>
    <source>
        <strain evidence="6 7">DSM 11170</strain>
    </source>
</reference>
<dbReference type="InterPro" id="IPR050097">
    <property type="entry name" value="Ferredoxin-NADP_redctase_2"/>
</dbReference>
<dbReference type="Proteomes" id="UP000294813">
    <property type="component" value="Unassembled WGS sequence"/>
</dbReference>
<evidence type="ECO:0000256" key="3">
    <source>
        <dbReference type="ARBA" id="ARBA00023002"/>
    </source>
</evidence>
<dbReference type="RefSeq" id="WP_165876520.1">
    <property type="nucleotide sequence ID" value="NZ_JAOQNU010000040.1"/>
</dbReference>
<evidence type="ECO:0000313" key="7">
    <source>
        <dbReference type="Proteomes" id="UP000294813"/>
    </source>
</evidence>
<dbReference type="PRINTS" id="PR00469">
    <property type="entry name" value="PNDRDTASEII"/>
</dbReference>
<comment type="similarity">
    <text evidence="1 4">Belongs to the class-II pyridine nucleotide-disulfide oxidoreductase family.</text>
</comment>
<keyword evidence="3 4" id="KW-0560">Oxidoreductase</keyword>
<dbReference type="GO" id="GO:0005737">
    <property type="term" value="C:cytoplasm"/>
    <property type="evidence" value="ECO:0007669"/>
    <property type="project" value="InterPro"/>
</dbReference>
<dbReference type="PANTHER" id="PTHR48105">
    <property type="entry name" value="THIOREDOXIN REDUCTASE 1-RELATED-RELATED"/>
    <property type="match status" value="1"/>
</dbReference>
<dbReference type="Gene3D" id="3.50.50.60">
    <property type="entry name" value="FAD/NAD(P)-binding domain"/>
    <property type="match status" value="2"/>
</dbReference>
<dbReference type="EC" id="1.8.1.9" evidence="4"/>
<evidence type="ECO:0000256" key="4">
    <source>
        <dbReference type="RuleBase" id="RU003880"/>
    </source>
</evidence>
<comment type="cofactor">
    <cofactor evidence="4">
        <name>FAD</name>
        <dbReference type="ChEBI" id="CHEBI:57692"/>
    </cofactor>
</comment>
<proteinExistence type="inferred from homology"/>
<dbReference type="SUPFAM" id="SSF51905">
    <property type="entry name" value="FAD/NAD(P)-binding domain"/>
    <property type="match status" value="1"/>
</dbReference>
<dbReference type="Gene3D" id="3.40.50.720">
    <property type="entry name" value="NAD(P)-binding Rossmann-like Domain"/>
    <property type="match status" value="1"/>
</dbReference>
<evidence type="ECO:0000259" key="5">
    <source>
        <dbReference type="SMART" id="SM00881"/>
    </source>
</evidence>
<dbReference type="GO" id="GO:0004791">
    <property type="term" value="F:thioredoxin-disulfide reductase (NADPH) activity"/>
    <property type="evidence" value="ECO:0007669"/>
    <property type="project" value="UniProtKB-UniRule"/>
</dbReference>
<dbReference type="PRINTS" id="PR00368">
    <property type="entry name" value="FADPNR"/>
</dbReference>
<keyword evidence="4" id="KW-0676">Redox-active center</keyword>
<protein>
    <recommendedName>
        <fullName evidence="4">Thioredoxin reductase</fullName>
        <ecNumber evidence="4">1.8.1.9</ecNumber>
    </recommendedName>
</protein>
<dbReference type="Pfam" id="PF07992">
    <property type="entry name" value="Pyr_redox_2"/>
    <property type="match status" value="1"/>
</dbReference>
<comment type="catalytic activity">
    <reaction evidence="4">
        <text>[thioredoxin]-dithiol + NADP(+) = [thioredoxin]-disulfide + NADPH + H(+)</text>
        <dbReference type="Rhea" id="RHEA:20345"/>
        <dbReference type="Rhea" id="RHEA-COMP:10698"/>
        <dbReference type="Rhea" id="RHEA-COMP:10700"/>
        <dbReference type="ChEBI" id="CHEBI:15378"/>
        <dbReference type="ChEBI" id="CHEBI:29950"/>
        <dbReference type="ChEBI" id="CHEBI:50058"/>
        <dbReference type="ChEBI" id="CHEBI:57783"/>
        <dbReference type="ChEBI" id="CHEBI:58349"/>
        <dbReference type="EC" id="1.8.1.9"/>
    </reaction>
</comment>
<gene>
    <name evidence="6" type="ORF">EDD73_13418</name>
</gene>
<evidence type="ECO:0000256" key="1">
    <source>
        <dbReference type="ARBA" id="ARBA00009333"/>
    </source>
</evidence>